<dbReference type="Proteomes" id="UP000276133">
    <property type="component" value="Unassembled WGS sequence"/>
</dbReference>
<dbReference type="CDD" id="cd00257">
    <property type="entry name" value="beta-trefoil_FSCN-like"/>
    <property type="match status" value="1"/>
</dbReference>
<organism evidence="1 2">
    <name type="scientific">Brachionus plicatilis</name>
    <name type="common">Marine rotifer</name>
    <name type="synonym">Brachionus muelleri</name>
    <dbReference type="NCBI Taxonomy" id="10195"/>
    <lineage>
        <taxon>Eukaryota</taxon>
        <taxon>Metazoa</taxon>
        <taxon>Spiralia</taxon>
        <taxon>Gnathifera</taxon>
        <taxon>Rotifera</taxon>
        <taxon>Eurotatoria</taxon>
        <taxon>Monogononta</taxon>
        <taxon>Pseudotrocha</taxon>
        <taxon>Ploima</taxon>
        <taxon>Brachionidae</taxon>
        <taxon>Brachionus</taxon>
    </lineage>
</organism>
<proteinExistence type="predicted"/>
<dbReference type="EMBL" id="REGN01002010">
    <property type="protein sequence ID" value="RNA30950.1"/>
    <property type="molecule type" value="Genomic_DNA"/>
</dbReference>
<protein>
    <submittedName>
        <fullName evidence="1">Uncharacterized protein</fullName>
    </submittedName>
</protein>
<evidence type="ECO:0000313" key="1">
    <source>
        <dbReference type="EMBL" id="RNA30950.1"/>
    </source>
</evidence>
<name>A0A3M7S5T5_BRAPC</name>
<sequence length="247" mass="28458">MIKLDDQFDKVANQIDLQCEILIKRIKDYTLDLINQLQMEKCELTMQIESMDTQEMSKESFVKEISKEATLFKKLKIEKKYQNEVEEQKQKILDKIKECDYCPKVPEINIQELMGSLKLNKKCNMAKIGIGNVDMVKGGIGKVDMVKDEKKIVEHVNDVLDRKGSAWILLKSKLNGKFVTADYYSHRIAILKSNKTQVGDIELFALVKNKDNTVTIQSKFGKRFSIVSPYHETLAAKYQDAFYTKSA</sequence>
<keyword evidence="2" id="KW-1185">Reference proteome</keyword>
<accession>A0A3M7S5T5</accession>
<gene>
    <name evidence="1" type="ORF">BpHYR1_002244</name>
</gene>
<comment type="caution">
    <text evidence="1">The sequence shown here is derived from an EMBL/GenBank/DDBJ whole genome shotgun (WGS) entry which is preliminary data.</text>
</comment>
<dbReference type="AlphaFoldDB" id="A0A3M7S5T5"/>
<evidence type="ECO:0000313" key="2">
    <source>
        <dbReference type="Proteomes" id="UP000276133"/>
    </source>
</evidence>
<reference evidence="1 2" key="1">
    <citation type="journal article" date="2018" name="Sci. Rep.">
        <title>Genomic signatures of local adaptation to the degree of environmental predictability in rotifers.</title>
        <authorList>
            <person name="Franch-Gras L."/>
            <person name="Hahn C."/>
            <person name="Garcia-Roger E.M."/>
            <person name="Carmona M.J."/>
            <person name="Serra M."/>
            <person name="Gomez A."/>
        </authorList>
    </citation>
    <scope>NUCLEOTIDE SEQUENCE [LARGE SCALE GENOMIC DNA]</scope>
    <source>
        <strain evidence="1">HYR1</strain>
    </source>
</reference>